<sequence>MPTSGWQVTFSADLQRVPMPAGPARTAFPSGFTGGASPGLLNEVYQWAEDNPSLVPGVPDRQRITLLKATVGGILGLPIDYYAMVDMKDPLSRDSSLRRDAPGRLLAEYADPAAPWFCQPPRGW</sequence>
<comment type="caution">
    <text evidence="1">The sequence shown here is derived from an EMBL/GenBank/DDBJ whole genome shotgun (WGS) entry which is preliminary data.</text>
</comment>
<proteinExistence type="predicted"/>
<dbReference type="Proteomes" id="UP000377595">
    <property type="component" value="Unassembled WGS sequence"/>
</dbReference>
<name>A0A5M3X9R6_9ACTN</name>
<keyword evidence="2" id="KW-1185">Reference proteome</keyword>
<dbReference type="EMBL" id="BLAF01000004">
    <property type="protein sequence ID" value="GES17482.1"/>
    <property type="molecule type" value="Genomic_DNA"/>
</dbReference>
<dbReference type="Gene3D" id="3.30.420.590">
    <property type="match status" value="1"/>
</dbReference>
<dbReference type="AlphaFoldDB" id="A0A5M3X9R6"/>
<dbReference type="OrthoDB" id="3573673at2"/>
<organism evidence="1 2">
    <name type="scientific">Acrocarpospora pleiomorpha</name>
    <dbReference type="NCBI Taxonomy" id="90975"/>
    <lineage>
        <taxon>Bacteria</taxon>
        <taxon>Bacillati</taxon>
        <taxon>Actinomycetota</taxon>
        <taxon>Actinomycetes</taxon>
        <taxon>Streptosporangiales</taxon>
        <taxon>Streptosporangiaceae</taxon>
        <taxon>Acrocarpospora</taxon>
    </lineage>
</organism>
<reference evidence="1 2" key="1">
    <citation type="submission" date="2019-10" db="EMBL/GenBank/DDBJ databases">
        <title>Whole genome shotgun sequence of Acrocarpospora pleiomorpha NBRC 16267.</title>
        <authorList>
            <person name="Ichikawa N."/>
            <person name="Kimura A."/>
            <person name="Kitahashi Y."/>
            <person name="Komaki H."/>
            <person name="Oguchi A."/>
        </authorList>
    </citation>
    <scope>NUCLEOTIDE SEQUENCE [LARGE SCALE GENOMIC DNA]</scope>
    <source>
        <strain evidence="1 2">NBRC 16267</strain>
    </source>
</reference>
<protein>
    <submittedName>
        <fullName evidence="1">Uncharacterized protein</fullName>
    </submittedName>
</protein>
<dbReference type="RefSeq" id="WP_155342642.1">
    <property type="nucleotide sequence ID" value="NZ_BAAAHM010000001.1"/>
</dbReference>
<evidence type="ECO:0000313" key="1">
    <source>
        <dbReference type="EMBL" id="GES17482.1"/>
    </source>
</evidence>
<evidence type="ECO:0000313" key="2">
    <source>
        <dbReference type="Proteomes" id="UP000377595"/>
    </source>
</evidence>
<gene>
    <name evidence="1" type="ORF">Aple_003770</name>
</gene>
<accession>A0A5M3X9R6</accession>